<dbReference type="EMBL" id="NEDP02004925">
    <property type="protein sequence ID" value="OWF44100.1"/>
    <property type="molecule type" value="Genomic_DNA"/>
</dbReference>
<evidence type="ECO:0000259" key="10">
    <source>
        <dbReference type="PROSITE" id="PS51194"/>
    </source>
</evidence>
<dbReference type="GO" id="GO:0003678">
    <property type="term" value="F:DNA helicase activity"/>
    <property type="evidence" value="ECO:0007669"/>
    <property type="project" value="TreeGrafter"/>
</dbReference>
<comment type="caution">
    <text evidence="11">The sequence shown here is derived from an EMBL/GenBank/DDBJ whole genome shotgun (WGS) entry which is preliminary data.</text>
</comment>
<dbReference type="SUPFAM" id="SSF52540">
    <property type="entry name" value="P-loop containing nucleoside triphosphate hydrolases"/>
    <property type="match status" value="1"/>
</dbReference>
<dbReference type="Pfam" id="PF00271">
    <property type="entry name" value="Helicase_C"/>
    <property type="match status" value="1"/>
</dbReference>
<sequence>METDAMGIGFSGEVTGEEEQLFEPDEGDYNECDVLPMDEEAMQYTADEIGHIFDDEMNDEAVEDIGMGRDPELDRLLMDQAEDRKTNTQFMKMLDFRKKLPSYNKRQEIMEALESHQCLVISGETGCGKTTQVPQFILDDYISRGKGSQCKVICTQPRRISAITVAERVADERGQSVGKEGDIGYSIRLERHLPRKKGSVLYCTTGILLKYLELDPSLRRASHIIVDEIHERDVLSDFLLIILKDLLPKRPDLKVILMSATLNAEQFSNYFNGSPMLHIPGFTYPVKEYWLEDAIQMTGYQPSQQKKPAFNPRKQKQKCQLEIEETKTWLKTLDPAKYSQSTRRAIENMDMDEVDIELIHRVIHHICFKMDGDGAILVFVPGMAEIKNVNKSLVETPVFNSSNFRIIPLHSMMPTVNQKEVFDRPPPGVRKIIIATNIAETSITIDDVVYVVDCGKIKVKDFEPEINLATLTSQPVSKANARQRRGRAGRVQEGVCFHLYTSHQQESLQDYLLPEILRTPLEELCLQIKLLKLGKIEPFISKAMQQPSPEALHIALVTLRDLKALDENENLLPLGHHLARMPVDPKSGKMILFGAMFGCLDPICTIAASLSFKSAFVTPLGKESEADRAKVKLSDGSQSDHIMLVNAFKGWEKAKRQGTGSQYCWENFLSPSILKQLDGMKGQFGEFLHARRFINTRNPSDRSVNMNSDNENLVKAVICAGLYPNVAKLFKKNIQKYRQVPFLLNGERNKVYLHPASVNNSNRNFNSSWFIYHKKMKTAQVYLYDTSMVSPYPLLFFGGEIGTHRESMDGDMRTKITIDNWISFWANQSTSQMVKDLRQQLDRILEEKIKRPGVTDWSKKSREGAVMCAILELLTTEEVVKYEDHRDQHQGQRSDQCNDHRDQHQGQRGDQYQRHKRFDDR</sequence>
<comment type="similarity">
    <text evidence="7">Belongs to the DExH box helicase family.</text>
</comment>
<dbReference type="InterPro" id="IPR011709">
    <property type="entry name" value="DEAD-box_helicase_OB_fold"/>
</dbReference>
<evidence type="ECO:0000259" key="9">
    <source>
        <dbReference type="PROSITE" id="PS51192"/>
    </source>
</evidence>
<evidence type="ECO:0000313" key="11">
    <source>
        <dbReference type="EMBL" id="OWF44100.1"/>
    </source>
</evidence>
<dbReference type="SMART" id="SM00490">
    <property type="entry name" value="HELICc"/>
    <property type="match status" value="1"/>
</dbReference>
<organism evidence="11 12">
    <name type="scientific">Mizuhopecten yessoensis</name>
    <name type="common">Japanese scallop</name>
    <name type="synonym">Patinopecten yessoensis</name>
    <dbReference type="NCBI Taxonomy" id="6573"/>
    <lineage>
        <taxon>Eukaryota</taxon>
        <taxon>Metazoa</taxon>
        <taxon>Spiralia</taxon>
        <taxon>Lophotrochozoa</taxon>
        <taxon>Mollusca</taxon>
        <taxon>Bivalvia</taxon>
        <taxon>Autobranchia</taxon>
        <taxon>Pteriomorphia</taxon>
        <taxon>Pectinida</taxon>
        <taxon>Pectinoidea</taxon>
        <taxon>Pectinidae</taxon>
        <taxon>Mizuhopecten</taxon>
    </lineage>
</organism>
<evidence type="ECO:0000256" key="4">
    <source>
        <dbReference type="ARBA" id="ARBA00022806"/>
    </source>
</evidence>
<feature type="domain" description="Helicase C-terminal" evidence="10">
    <location>
        <begin position="350"/>
        <end position="532"/>
    </location>
</feature>
<dbReference type="Pfam" id="PF26026">
    <property type="entry name" value="RNA_hel_CTD"/>
    <property type="match status" value="1"/>
</dbReference>
<dbReference type="FunFam" id="3.40.50.300:FF:000526">
    <property type="entry name" value="DExH-box ATP-dependent RNA helicase DExH3"/>
    <property type="match status" value="1"/>
</dbReference>
<dbReference type="InterPro" id="IPR014001">
    <property type="entry name" value="Helicase_ATP-bd"/>
</dbReference>
<keyword evidence="6" id="KW-0694">RNA-binding</keyword>
<evidence type="ECO:0000313" key="12">
    <source>
        <dbReference type="Proteomes" id="UP000242188"/>
    </source>
</evidence>
<dbReference type="Pfam" id="PF07717">
    <property type="entry name" value="OB_NTP_bind"/>
    <property type="match status" value="1"/>
</dbReference>
<dbReference type="InterPro" id="IPR011545">
    <property type="entry name" value="DEAD/DEAH_box_helicase_dom"/>
</dbReference>
<dbReference type="OrthoDB" id="5600252at2759"/>
<dbReference type="CDD" id="cd18791">
    <property type="entry name" value="SF2_C_RHA"/>
    <property type="match status" value="1"/>
</dbReference>
<dbReference type="InterPro" id="IPR048333">
    <property type="entry name" value="HA2_WH"/>
</dbReference>
<dbReference type="InterPro" id="IPR059023">
    <property type="entry name" value="RNA_hel_CTD"/>
</dbReference>
<evidence type="ECO:0000256" key="2">
    <source>
        <dbReference type="ARBA" id="ARBA00022741"/>
    </source>
</evidence>
<dbReference type="SMART" id="SM00487">
    <property type="entry name" value="DEXDc"/>
    <property type="match status" value="1"/>
</dbReference>
<feature type="region of interest" description="Disordered" evidence="8">
    <location>
        <begin position="883"/>
        <end position="921"/>
    </location>
</feature>
<dbReference type="EC" id="3.6.4.13" evidence="1"/>
<dbReference type="GO" id="GO:0005634">
    <property type="term" value="C:nucleus"/>
    <property type="evidence" value="ECO:0007669"/>
    <property type="project" value="TreeGrafter"/>
</dbReference>
<dbReference type="PROSITE" id="PS00690">
    <property type="entry name" value="DEAH_ATP_HELICASE"/>
    <property type="match status" value="1"/>
</dbReference>
<dbReference type="InterPro" id="IPR007502">
    <property type="entry name" value="Helicase-assoc_dom"/>
</dbReference>
<name>A0A210Q5T8_MIZYE</name>
<keyword evidence="5" id="KW-0067">ATP-binding</keyword>
<dbReference type="Proteomes" id="UP000242188">
    <property type="component" value="Unassembled WGS sequence"/>
</dbReference>
<dbReference type="SMART" id="SM00847">
    <property type="entry name" value="HA2"/>
    <property type="match status" value="1"/>
</dbReference>
<dbReference type="FunFam" id="1.20.120.1080:FF:000002">
    <property type="entry name" value="Putative ATP-dependent RNA helicase DHX36"/>
    <property type="match status" value="1"/>
</dbReference>
<dbReference type="PANTHER" id="PTHR18934">
    <property type="entry name" value="ATP-DEPENDENT RNA HELICASE"/>
    <property type="match status" value="1"/>
</dbReference>
<evidence type="ECO:0000256" key="1">
    <source>
        <dbReference type="ARBA" id="ARBA00012552"/>
    </source>
</evidence>
<dbReference type="Pfam" id="PF00270">
    <property type="entry name" value="DEAD"/>
    <property type="match status" value="1"/>
</dbReference>
<evidence type="ECO:0000256" key="6">
    <source>
        <dbReference type="ARBA" id="ARBA00022884"/>
    </source>
</evidence>
<evidence type="ECO:0000256" key="8">
    <source>
        <dbReference type="SAM" id="MobiDB-lite"/>
    </source>
</evidence>
<keyword evidence="4 11" id="KW-0347">Helicase</keyword>
<gene>
    <name evidence="11" type="ORF">KP79_PYT21088</name>
</gene>
<proteinExistence type="inferred from homology"/>
<dbReference type="Gene3D" id="3.40.50.300">
    <property type="entry name" value="P-loop containing nucleotide triphosphate hydrolases"/>
    <property type="match status" value="2"/>
</dbReference>
<dbReference type="GO" id="GO:0005737">
    <property type="term" value="C:cytoplasm"/>
    <property type="evidence" value="ECO:0007669"/>
    <property type="project" value="TreeGrafter"/>
</dbReference>
<keyword evidence="3" id="KW-0378">Hydrolase</keyword>
<feature type="region of interest" description="Disordered" evidence="8">
    <location>
        <begin position="1"/>
        <end position="23"/>
    </location>
</feature>
<dbReference type="InterPro" id="IPR001650">
    <property type="entry name" value="Helicase_C-like"/>
</dbReference>
<dbReference type="Pfam" id="PF04408">
    <property type="entry name" value="WHD_HA2"/>
    <property type="match status" value="1"/>
</dbReference>
<keyword evidence="12" id="KW-1185">Reference proteome</keyword>
<protein>
    <recommendedName>
        <fullName evidence="1">RNA helicase</fullName>
        <ecNumber evidence="1">3.6.4.13</ecNumber>
    </recommendedName>
</protein>
<dbReference type="PANTHER" id="PTHR18934:SF237">
    <property type="entry name" value="ATP-DEPENDENT DNA_RNA HELICASE DHX36"/>
    <property type="match status" value="1"/>
</dbReference>
<dbReference type="PROSITE" id="PS51192">
    <property type="entry name" value="HELICASE_ATP_BIND_1"/>
    <property type="match status" value="1"/>
</dbReference>
<reference evidence="11 12" key="1">
    <citation type="journal article" date="2017" name="Nat. Ecol. Evol.">
        <title>Scallop genome provides insights into evolution of bilaterian karyotype and development.</title>
        <authorList>
            <person name="Wang S."/>
            <person name="Zhang J."/>
            <person name="Jiao W."/>
            <person name="Li J."/>
            <person name="Xun X."/>
            <person name="Sun Y."/>
            <person name="Guo X."/>
            <person name="Huan P."/>
            <person name="Dong B."/>
            <person name="Zhang L."/>
            <person name="Hu X."/>
            <person name="Sun X."/>
            <person name="Wang J."/>
            <person name="Zhao C."/>
            <person name="Wang Y."/>
            <person name="Wang D."/>
            <person name="Huang X."/>
            <person name="Wang R."/>
            <person name="Lv J."/>
            <person name="Li Y."/>
            <person name="Zhang Z."/>
            <person name="Liu B."/>
            <person name="Lu W."/>
            <person name="Hui Y."/>
            <person name="Liang J."/>
            <person name="Zhou Z."/>
            <person name="Hou R."/>
            <person name="Li X."/>
            <person name="Liu Y."/>
            <person name="Li H."/>
            <person name="Ning X."/>
            <person name="Lin Y."/>
            <person name="Zhao L."/>
            <person name="Xing Q."/>
            <person name="Dou J."/>
            <person name="Li Y."/>
            <person name="Mao J."/>
            <person name="Guo H."/>
            <person name="Dou H."/>
            <person name="Li T."/>
            <person name="Mu C."/>
            <person name="Jiang W."/>
            <person name="Fu Q."/>
            <person name="Fu X."/>
            <person name="Miao Y."/>
            <person name="Liu J."/>
            <person name="Yu Q."/>
            <person name="Li R."/>
            <person name="Liao H."/>
            <person name="Li X."/>
            <person name="Kong Y."/>
            <person name="Jiang Z."/>
            <person name="Chourrout D."/>
            <person name="Li R."/>
            <person name="Bao Z."/>
        </authorList>
    </citation>
    <scope>NUCLEOTIDE SEQUENCE [LARGE SCALE GENOMIC DNA]</scope>
    <source>
        <strain evidence="11 12">PY_sf001</strain>
    </source>
</reference>
<dbReference type="InterPro" id="IPR002464">
    <property type="entry name" value="DNA/RNA_helicase_DEAH_CS"/>
</dbReference>
<evidence type="ECO:0000256" key="7">
    <source>
        <dbReference type="ARBA" id="ARBA00060772"/>
    </source>
</evidence>
<dbReference type="InterPro" id="IPR027417">
    <property type="entry name" value="P-loop_NTPase"/>
</dbReference>
<dbReference type="STRING" id="6573.A0A210Q5T8"/>
<dbReference type="Gene3D" id="1.20.120.1080">
    <property type="match status" value="1"/>
</dbReference>
<evidence type="ECO:0000256" key="5">
    <source>
        <dbReference type="ARBA" id="ARBA00022840"/>
    </source>
</evidence>
<dbReference type="GO" id="GO:0005524">
    <property type="term" value="F:ATP binding"/>
    <property type="evidence" value="ECO:0007669"/>
    <property type="project" value="UniProtKB-KW"/>
</dbReference>
<dbReference type="PROSITE" id="PS51194">
    <property type="entry name" value="HELICASE_CTER"/>
    <property type="match status" value="1"/>
</dbReference>
<accession>A0A210Q5T8</accession>
<keyword evidence="2" id="KW-0547">Nucleotide-binding</keyword>
<dbReference type="GO" id="GO:0003724">
    <property type="term" value="F:RNA helicase activity"/>
    <property type="evidence" value="ECO:0007669"/>
    <property type="project" value="UniProtKB-EC"/>
</dbReference>
<feature type="domain" description="Helicase ATP-binding" evidence="9">
    <location>
        <begin position="110"/>
        <end position="280"/>
    </location>
</feature>
<dbReference type="AlphaFoldDB" id="A0A210Q5T8"/>
<dbReference type="Pfam" id="PF21010">
    <property type="entry name" value="HA2_C"/>
    <property type="match status" value="1"/>
</dbReference>
<evidence type="ECO:0000256" key="3">
    <source>
        <dbReference type="ARBA" id="ARBA00022801"/>
    </source>
</evidence>
<dbReference type="GO" id="GO:0002151">
    <property type="term" value="F:G-quadruplex RNA binding"/>
    <property type="evidence" value="ECO:0007669"/>
    <property type="project" value="TreeGrafter"/>
</dbReference>
<dbReference type="GO" id="GO:0016787">
    <property type="term" value="F:hydrolase activity"/>
    <property type="evidence" value="ECO:0007669"/>
    <property type="project" value="UniProtKB-KW"/>
</dbReference>